<accession>A0A6A6H0P6</accession>
<evidence type="ECO:0000256" key="3">
    <source>
        <dbReference type="ARBA" id="ARBA00023242"/>
    </source>
</evidence>
<organism evidence="6 7">
    <name type="scientific">Viridothelium virens</name>
    <name type="common">Speckled blister lichen</name>
    <name type="synonym">Trypethelium virens</name>
    <dbReference type="NCBI Taxonomy" id="1048519"/>
    <lineage>
        <taxon>Eukaryota</taxon>
        <taxon>Fungi</taxon>
        <taxon>Dikarya</taxon>
        <taxon>Ascomycota</taxon>
        <taxon>Pezizomycotina</taxon>
        <taxon>Dothideomycetes</taxon>
        <taxon>Dothideomycetes incertae sedis</taxon>
        <taxon>Trypetheliales</taxon>
        <taxon>Trypetheliaceae</taxon>
        <taxon>Viridothelium</taxon>
    </lineage>
</organism>
<dbReference type="InterPro" id="IPR007219">
    <property type="entry name" value="XnlR_reg_dom"/>
</dbReference>
<comment type="subcellular location">
    <subcellularLocation>
        <location evidence="1">Nucleus</location>
    </subcellularLocation>
</comment>
<evidence type="ECO:0000313" key="7">
    <source>
        <dbReference type="Proteomes" id="UP000800092"/>
    </source>
</evidence>
<evidence type="ECO:0000259" key="5">
    <source>
        <dbReference type="PROSITE" id="PS50048"/>
    </source>
</evidence>
<dbReference type="CDD" id="cd12148">
    <property type="entry name" value="fungal_TF_MHR"/>
    <property type="match status" value="1"/>
</dbReference>
<dbReference type="PANTHER" id="PTHR31001">
    <property type="entry name" value="UNCHARACTERIZED TRANSCRIPTIONAL REGULATORY PROTEIN"/>
    <property type="match status" value="1"/>
</dbReference>
<dbReference type="GO" id="GO:0005634">
    <property type="term" value="C:nucleus"/>
    <property type="evidence" value="ECO:0007669"/>
    <property type="project" value="UniProtKB-SubCell"/>
</dbReference>
<dbReference type="SMART" id="SM00066">
    <property type="entry name" value="GAL4"/>
    <property type="match status" value="1"/>
</dbReference>
<gene>
    <name evidence="6" type="ORF">EV356DRAFT_293031</name>
</gene>
<evidence type="ECO:0000256" key="4">
    <source>
        <dbReference type="SAM" id="MobiDB-lite"/>
    </source>
</evidence>
<feature type="region of interest" description="Disordered" evidence="4">
    <location>
        <begin position="85"/>
        <end position="131"/>
    </location>
</feature>
<dbReference type="Pfam" id="PF00172">
    <property type="entry name" value="Zn_clus"/>
    <property type="match status" value="1"/>
</dbReference>
<evidence type="ECO:0000256" key="2">
    <source>
        <dbReference type="ARBA" id="ARBA00022723"/>
    </source>
</evidence>
<dbReference type="SMART" id="SM00906">
    <property type="entry name" value="Fungal_trans"/>
    <property type="match status" value="1"/>
</dbReference>
<dbReference type="AlphaFoldDB" id="A0A6A6H0P6"/>
<dbReference type="PROSITE" id="PS50048">
    <property type="entry name" value="ZN2_CY6_FUNGAL_2"/>
    <property type="match status" value="1"/>
</dbReference>
<feature type="compositionally biased region" description="Polar residues" evidence="4">
    <location>
        <begin position="85"/>
        <end position="97"/>
    </location>
</feature>
<dbReference type="InterPro" id="IPR001138">
    <property type="entry name" value="Zn2Cys6_DnaBD"/>
</dbReference>
<dbReference type="GO" id="GO:0008270">
    <property type="term" value="F:zinc ion binding"/>
    <property type="evidence" value="ECO:0007669"/>
    <property type="project" value="InterPro"/>
</dbReference>
<dbReference type="Gene3D" id="4.10.240.10">
    <property type="entry name" value="Zn(2)-C6 fungal-type DNA-binding domain"/>
    <property type="match status" value="1"/>
</dbReference>
<evidence type="ECO:0000313" key="6">
    <source>
        <dbReference type="EMBL" id="KAF2231408.1"/>
    </source>
</evidence>
<dbReference type="Pfam" id="PF04082">
    <property type="entry name" value="Fungal_trans"/>
    <property type="match status" value="1"/>
</dbReference>
<proteinExistence type="predicted"/>
<keyword evidence="2" id="KW-0479">Metal-binding</keyword>
<protein>
    <recommendedName>
        <fullName evidence="5">Zn(2)-C6 fungal-type domain-containing protein</fullName>
    </recommendedName>
</protein>
<dbReference type="GO" id="GO:0003677">
    <property type="term" value="F:DNA binding"/>
    <property type="evidence" value="ECO:0007669"/>
    <property type="project" value="InterPro"/>
</dbReference>
<sequence>MSDISALLINSKHENANDRSISGLFASVPTTLILVPMPSEPKKRKRPVAACSQCYQKKQKCDHQYPCAKCVHRRLPELCSYSFTDSETPQADKSASNIHGIEERNSPETSPLAGGTGRAQEAPSTPDILDTDSSVRYNAKVSSCLGYFEGSKSNLISLMKKVEMFHIDEHTPSILSAISSHYLVLTKYLFFWSQFNLLDKEELESESSATIPGWLQQDIRTCLERFPKHSVVNCLVQHFFKEVNWIYEMIHPSMFLNHYNQWWRTCPGSSKDSIDFGILILRICAYSAQFMPSSTHTAEKILGIPIDTIRTHCDTLAIRLHKISEQVDGPKSLVCVQYLLYHVCYLKNEGLMRDAWYTLGSTVRIVQDLDIRLEESSRLQQPMDNLEKELRRRAFCNLYICDRFLSLFLGRLPCIPEDHFNEMSKIRLISGSLSKFNIPDPFTGRLLQAKLCKLCFAEGVMDSIKSGHYDPSRIEEVYERLHQQFVDQLPSQFDLHIPDLQWDEKLPMLSRQRQTLRISVFAILCQLFQPLLHLAPEHIQTMLQYEQDLVWKHHNYLVNAAVSLLESVSQLHGLMGGNTNRFFLLSFFTFEPAMLLAMCLMSTFTSHKILAEGQLRNKRTSLFHTQISPRRTFTATQCRAHIIKALERLTLLQETNRIAKTGTQKLKEVLPKLDALLSDSQLHCLAASSRVSINETSNSHMKGNSWLGFEMVENAAHDCSALDVYPTDLGVDSSPRSSERIDLPPFPSEGSQWPATDAAANYSSGQSCDIMSGLALNDIGTSRPCSDPSSPGLNSGVCESVLPHTASCSPQYELDPESVVLEQWFDLCNAN</sequence>
<reference evidence="6" key="1">
    <citation type="journal article" date="2020" name="Stud. Mycol.">
        <title>101 Dothideomycetes genomes: a test case for predicting lifestyles and emergence of pathogens.</title>
        <authorList>
            <person name="Haridas S."/>
            <person name="Albert R."/>
            <person name="Binder M."/>
            <person name="Bloem J."/>
            <person name="Labutti K."/>
            <person name="Salamov A."/>
            <person name="Andreopoulos B."/>
            <person name="Baker S."/>
            <person name="Barry K."/>
            <person name="Bills G."/>
            <person name="Bluhm B."/>
            <person name="Cannon C."/>
            <person name="Castanera R."/>
            <person name="Culley D."/>
            <person name="Daum C."/>
            <person name="Ezra D."/>
            <person name="Gonzalez J."/>
            <person name="Henrissat B."/>
            <person name="Kuo A."/>
            <person name="Liang C."/>
            <person name="Lipzen A."/>
            <person name="Lutzoni F."/>
            <person name="Magnuson J."/>
            <person name="Mondo S."/>
            <person name="Nolan M."/>
            <person name="Ohm R."/>
            <person name="Pangilinan J."/>
            <person name="Park H.-J."/>
            <person name="Ramirez L."/>
            <person name="Alfaro M."/>
            <person name="Sun H."/>
            <person name="Tritt A."/>
            <person name="Yoshinaga Y."/>
            <person name="Zwiers L.-H."/>
            <person name="Turgeon B."/>
            <person name="Goodwin S."/>
            <person name="Spatafora J."/>
            <person name="Crous P."/>
            <person name="Grigoriev I."/>
        </authorList>
    </citation>
    <scope>NUCLEOTIDE SEQUENCE</scope>
    <source>
        <strain evidence="6">Tuck. ex Michener</strain>
    </source>
</reference>
<dbReference type="PANTHER" id="PTHR31001:SF87">
    <property type="entry name" value="COL-21"/>
    <property type="match status" value="1"/>
</dbReference>
<evidence type="ECO:0000256" key="1">
    <source>
        <dbReference type="ARBA" id="ARBA00004123"/>
    </source>
</evidence>
<dbReference type="Proteomes" id="UP000800092">
    <property type="component" value="Unassembled WGS sequence"/>
</dbReference>
<dbReference type="GO" id="GO:0000981">
    <property type="term" value="F:DNA-binding transcription factor activity, RNA polymerase II-specific"/>
    <property type="evidence" value="ECO:0007669"/>
    <property type="project" value="InterPro"/>
</dbReference>
<dbReference type="SUPFAM" id="SSF57701">
    <property type="entry name" value="Zn2/Cys6 DNA-binding domain"/>
    <property type="match status" value="1"/>
</dbReference>
<dbReference type="InterPro" id="IPR036864">
    <property type="entry name" value="Zn2-C6_fun-type_DNA-bd_sf"/>
</dbReference>
<dbReference type="InterPro" id="IPR050613">
    <property type="entry name" value="Sec_Metabolite_Reg"/>
</dbReference>
<keyword evidence="7" id="KW-1185">Reference proteome</keyword>
<dbReference type="OrthoDB" id="5344325at2759"/>
<dbReference type="GO" id="GO:0006351">
    <property type="term" value="P:DNA-templated transcription"/>
    <property type="evidence" value="ECO:0007669"/>
    <property type="project" value="InterPro"/>
</dbReference>
<keyword evidence="3" id="KW-0539">Nucleus</keyword>
<feature type="region of interest" description="Disordered" evidence="4">
    <location>
        <begin position="731"/>
        <end position="753"/>
    </location>
</feature>
<name>A0A6A6H0P6_VIRVR</name>
<dbReference type="EMBL" id="ML991827">
    <property type="protein sequence ID" value="KAF2231408.1"/>
    <property type="molecule type" value="Genomic_DNA"/>
</dbReference>
<feature type="domain" description="Zn(2)-C6 fungal-type" evidence="5">
    <location>
        <begin position="50"/>
        <end position="81"/>
    </location>
</feature>